<evidence type="ECO:0000313" key="7">
    <source>
        <dbReference type="EMBL" id="MDF2095124.1"/>
    </source>
</evidence>
<evidence type="ECO:0000256" key="2">
    <source>
        <dbReference type="ARBA" id="ARBA00022692"/>
    </source>
</evidence>
<dbReference type="Proteomes" id="UP001215503">
    <property type="component" value="Unassembled WGS sequence"/>
</dbReference>
<evidence type="ECO:0000256" key="1">
    <source>
        <dbReference type="ARBA" id="ARBA00004167"/>
    </source>
</evidence>
<comment type="subcellular location">
    <subcellularLocation>
        <location evidence="1">Membrane</location>
        <topology evidence="1">Single-pass membrane protein</topology>
    </subcellularLocation>
</comment>
<protein>
    <submittedName>
        <fullName evidence="7">Translocation/assembly module TamB domain-containing protein</fullName>
    </submittedName>
</protein>
<gene>
    <name evidence="7" type="ORF">P2G67_03945</name>
</gene>
<accession>A0ABT5YLI8</accession>
<reference evidence="7 8" key="1">
    <citation type="submission" date="2023-03" db="EMBL/GenBank/DDBJ databases">
        <title>Fodinicurvata sp. CAU 1616 isolated from sea sendiment.</title>
        <authorList>
            <person name="Kim W."/>
        </authorList>
    </citation>
    <scope>NUCLEOTIDE SEQUENCE [LARGE SCALE GENOMIC DNA]</scope>
    <source>
        <strain evidence="7 8">CAU 1616</strain>
    </source>
</reference>
<evidence type="ECO:0000313" key="8">
    <source>
        <dbReference type="Proteomes" id="UP001215503"/>
    </source>
</evidence>
<dbReference type="RefSeq" id="WP_275820248.1">
    <property type="nucleotide sequence ID" value="NZ_JARHUD010000002.1"/>
</dbReference>
<evidence type="ECO:0000256" key="3">
    <source>
        <dbReference type="ARBA" id="ARBA00022989"/>
    </source>
</evidence>
<sequence>MSDQTNPQPAPRRRRWLSRILWGLFILLVGLPLLLLGGLYLALQTEGGRATLATLIEDVVSSPDGLQLEIGRLDGPLPQQIVLRDLVLRDPEGVLIDLDWAELAWRPWSLLQRRVEIEHLRANRLELQRLPAGSDTEEEPAPSDAPLDIALPELPVSLQLEQLEVQELYLGQEIAGTPALLGLSGRARVDREGALDTQLAVERKDEQPGRLDLELALTAGGERLTARIDGAEPAGGLIAELLDLPERPPVSIRLEGDGPPEGWRAQLVAEADATARLEADLLLHSLEPLDLSLEAKGQATALVPEDFRSLVGDEPSLALRVQRTEEGALRVQDLRAGVAALQATGHLALQADGQTLDGALDLELLDPEAIAALTQPARFDGAILNLTVNGSLNQPILQANANLTALSLPEATAESLRLTLDAKTEAPLDGPEAAVLFDISFAAEALEASEAALEQLADGDLTLQGQGRYGLAEKRLTVIALDAGLNELALSLWGEATLADAGPTADLGMRLDHPKLERFAGLSGLDLSGALGIDLQANLASDGSLDARLNALTDRLQLGIPIAEAVLGERPGLSMQLRRDASGRILLDEARLDAATAALTAWGTLDAAFSEVDAGYRLDVSALEPLGDALGQPLGGSLSLEGIAQGALATPRVEARLTGEELSLPGEALRTLNAALNVDLDAPGPRGRLEVNGSEGQYGPLSSEVDFQLVEQELTLDNLNLRLGDAASVSGNLVWPLDGRPGRGAVEGNVPQLGALASIAGVEAGGSLTLNAELLPQEAQQALRGTLALRSVRMGPASEPSVTGERVDMQFTLSDLLGAPGVQAGLTAAGLSAGGAEIETAEINATGDLAALRIDLDADGQVAEDPLRLRAQADVGLEGPITRIQLPLLTADWGEETVALASPATLTIAPNDLALQSLDLTLLGGSLAGEARQEGDTIQADLRLADIPLDRLADLAGGSDVTGELSGELSLAGSMNAPRGQLNLFADDFASGTEAELSDRPPLDIRADATLEPGRLQLTTRMEGFAERPLSLDADLPLRLSLAPFAIDTIAERQLSARLQWSGDMAPVMSLMPVDTLRLTGQADIDLTAYGTLNAPQLGGQLALTDARYENYTSGTLLDPLELVVVGAGNTLTIERFNASDSNDGNMDGRGTVTWLGEEGVETDLRVTLNNMRLAQRDDVTARISGEIDVIGNPMQRAEVIGRLTNDFIEVRLVDALPPSVAEIEVVEVRAGEPVEPVEEPDTGPPAPSPILLDVEIDLPRRVFVRGRGLESEWGGRFRVEGHANDPQISGQLEPLRGSFTVIGKTFMLQEGAITLPVGASSLDPELDLHAVYTGSGFTAIVGVEGTASDPQIALSSQPEMPQDEILSRVLFNKTSANLSALEAVELADAAASLATGGPGVTALMRRAVGVDVLGFKPGANEDDPGAVAIGTYLDDGIYVGVEQGLGSSGTGVSVEIDITDQIKAHSDVGADGRSRAGVRWQMDY</sequence>
<name>A0ABT5YLI8_9PROT</name>
<feature type="transmembrane region" description="Helical" evidence="5">
    <location>
        <begin position="20"/>
        <end position="43"/>
    </location>
</feature>
<organism evidence="7 8">
    <name type="scientific">Aquibaculum arenosum</name>
    <dbReference type="NCBI Taxonomy" id="3032591"/>
    <lineage>
        <taxon>Bacteria</taxon>
        <taxon>Pseudomonadati</taxon>
        <taxon>Pseudomonadota</taxon>
        <taxon>Alphaproteobacteria</taxon>
        <taxon>Rhodospirillales</taxon>
        <taxon>Rhodovibrionaceae</taxon>
        <taxon>Aquibaculum</taxon>
    </lineage>
</organism>
<keyword evidence="8" id="KW-1185">Reference proteome</keyword>
<feature type="domain" description="Translocation and assembly module TamB C-terminal" evidence="6">
    <location>
        <begin position="1135"/>
        <end position="1485"/>
    </location>
</feature>
<dbReference type="EMBL" id="JARHUD010000002">
    <property type="protein sequence ID" value="MDF2095124.1"/>
    <property type="molecule type" value="Genomic_DNA"/>
</dbReference>
<comment type="caution">
    <text evidence="7">The sequence shown here is derived from an EMBL/GenBank/DDBJ whole genome shotgun (WGS) entry which is preliminary data.</text>
</comment>
<evidence type="ECO:0000259" key="6">
    <source>
        <dbReference type="Pfam" id="PF04357"/>
    </source>
</evidence>
<keyword evidence="3 5" id="KW-1133">Transmembrane helix</keyword>
<evidence type="ECO:0000256" key="4">
    <source>
        <dbReference type="ARBA" id="ARBA00023136"/>
    </source>
</evidence>
<dbReference type="Pfam" id="PF04357">
    <property type="entry name" value="TamB"/>
    <property type="match status" value="1"/>
</dbReference>
<proteinExistence type="predicted"/>
<keyword evidence="4 5" id="KW-0472">Membrane</keyword>
<dbReference type="InterPro" id="IPR007452">
    <property type="entry name" value="TamB_C"/>
</dbReference>
<evidence type="ECO:0000256" key="5">
    <source>
        <dbReference type="SAM" id="Phobius"/>
    </source>
</evidence>
<dbReference type="PANTHER" id="PTHR36985">
    <property type="entry name" value="TRANSLOCATION AND ASSEMBLY MODULE SUBUNIT TAMB"/>
    <property type="match status" value="1"/>
</dbReference>
<keyword evidence="2 5" id="KW-0812">Transmembrane</keyword>
<dbReference type="PANTHER" id="PTHR36985:SF1">
    <property type="entry name" value="TRANSLOCATION AND ASSEMBLY MODULE SUBUNIT TAMB"/>
    <property type="match status" value="1"/>
</dbReference>